<name>A0A2T7C8Q1_9POAL</name>
<gene>
    <name evidence="2" type="ORF">GQ55_9G356800</name>
</gene>
<accession>A0A2T7C8Q1</accession>
<evidence type="ECO:0000313" key="2">
    <source>
        <dbReference type="EMBL" id="PUZ39706.1"/>
    </source>
</evidence>
<feature type="transmembrane region" description="Helical" evidence="1">
    <location>
        <begin position="12"/>
        <end position="33"/>
    </location>
</feature>
<evidence type="ECO:0000313" key="3">
    <source>
        <dbReference type="Proteomes" id="UP000244336"/>
    </source>
</evidence>
<dbReference type="PANTHER" id="PTHR33186">
    <property type="entry name" value="OS10G0136150 PROTEIN-RELATED"/>
    <property type="match status" value="1"/>
</dbReference>
<keyword evidence="1" id="KW-0472">Membrane</keyword>
<dbReference type="PANTHER" id="PTHR33186:SF13">
    <property type="entry name" value="OS10G0138300 PROTEIN"/>
    <property type="match status" value="1"/>
</dbReference>
<keyword evidence="3" id="KW-1185">Reference proteome</keyword>
<sequence>MVMSASYQPHLMWILALIIMSTCSKAMLLRFLVCAANHADHGYCHSCPFFVLWVFTGTRYAYVTRYSSENGRWELMASSPTPSDIAFRPSILVRNILYWPLKSKYILTVVVANVG</sequence>
<dbReference type="OrthoDB" id="581435at2759"/>
<reference evidence="2 3" key="1">
    <citation type="submission" date="2018-04" db="EMBL/GenBank/DDBJ databases">
        <title>WGS assembly of Panicum hallii var. hallii HAL2.</title>
        <authorList>
            <person name="Lovell J."/>
            <person name="Jenkins J."/>
            <person name="Lowry D."/>
            <person name="Mamidi S."/>
            <person name="Sreedasyam A."/>
            <person name="Weng X."/>
            <person name="Barry K."/>
            <person name="Bonette J."/>
            <person name="Campitelli B."/>
            <person name="Daum C."/>
            <person name="Gordon S."/>
            <person name="Gould B."/>
            <person name="Lipzen A."/>
            <person name="MacQueen A."/>
            <person name="Palacio-Mejia J."/>
            <person name="Plott C."/>
            <person name="Shakirov E."/>
            <person name="Shu S."/>
            <person name="Yoshinaga Y."/>
            <person name="Zane M."/>
            <person name="Rokhsar D."/>
            <person name="Grimwood J."/>
            <person name="Schmutz J."/>
            <person name="Juenger T."/>
        </authorList>
    </citation>
    <scope>NUCLEOTIDE SEQUENCE [LARGE SCALE GENOMIC DNA]</scope>
    <source>
        <strain evidence="3">cv. HAL2</strain>
    </source>
</reference>
<keyword evidence="1" id="KW-1133">Transmembrane helix</keyword>
<evidence type="ECO:0000256" key="1">
    <source>
        <dbReference type="SAM" id="Phobius"/>
    </source>
</evidence>
<dbReference type="AlphaFoldDB" id="A0A2T7C8Q1"/>
<dbReference type="Proteomes" id="UP000244336">
    <property type="component" value="Chromosome 9"/>
</dbReference>
<proteinExistence type="predicted"/>
<dbReference type="Gramene" id="PUZ39706">
    <property type="protein sequence ID" value="PUZ39706"/>
    <property type="gene ID" value="GQ55_9G356800"/>
</dbReference>
<keyword evidence="1" id="KW-0812">Transmembrane</keyword>
<protein>
    <submittedName>
        <fullName evidence="2">Uncharacterized protein</fullName>
    </submittedName>
</protein>
<dbReference type="EMBL" id="CM009757">
    <property type="protein sequence ID" value="PUZ39706.1"/>
    <property type="molecule type" value="Genomic_DNA"/>
</dbReference>
<organism evidence="2 3">
    <name type="scientific">Panicum hallii var. hallii</name>
    <dbReference type="NCBI Taxonomy" id="1504633"/>
    <lineage>
        <taxon>Eukaryota</taxon>
        <taxon>Viridiplantae</taxon>
        <taxon>Streptophyta</taxon>
        <taxon>Embryophyta</taxon>
        <taxon>Tracheophyta</taxon>
        <taxon>Spermatophyta</taxon>
        <taxon>Magnoliopsida</taxon>
        <taxon>Liliopsida</taxon>
        <taxon>Poales</taxon>
        <taxon>Poaceae</taxon>
        <taxon>PACMAD clade</taxon>
        <taxon>Panicoideae</taxon>
        <taxon>Panicodae</taxon>
        <taxon>Paniceae</taxon>
        <taxon>Panicinae</taxon>
        <taxon>Panicum</taxon>
        <taxon>Panicum sect. Panicum</taxon>
    </lineage>
</organism>